<comment type="similarity">
    <text evidence="2">Belongs to the mitochondrial carrier (TC 2.A.29) family.</text>
</comment>
<keyword evidence="7" id="KW-1133">Transmembrane helix</keyword>
<dbReference type="PANTHER" id="PTHR45829">
    <property type="entry name" value="MITOCHONDRIAL CARRIER PROTEIN RIM2"/>
    <property type="match status" value="1"/>
</dbReference>
<dbReference type="Pfam" id="PF00153">
    <property type="entry name" value="Mito_carr"/>
    <property type="match status" value="1"/>
</dbReference>
<dbReference type="EMBL" id="BLKM01000329">
    <property type="protein sequence ID" value="GFG31793.1"/>
    <property type="molecule type" value="Genomic_DNA"/>
</dbReference>
<evidence type="ECO:0000313" key="11">
    <source>
        <dbReference type="Proteomes" id="UP000502823"/>
    </source>
</evidence>
<proteinExistence type="inferred from homology"/>
<reference evidence="11" key="1">
    <citation type="submission" date="2020-01" db="EMBL/GenBank/DDBJ databases">
        <title>Draft genome sequence of the Termite Coptotermes fromosanus.</title>
        <authorList>
            <person name="Itakura S."/>
            <person name="Yosikawa Y."/>
            <person name="Umezawa K."/>
        </authorList>
    </citation>
    <scope>NUCLEOTIDE SEQUENCE [LARGE SCALE GENOMIC DNA]</scope>
</reference>
<protein>
    <submittedName>
        <fullName evidence="10">Uncharacterized protein</fullName>
    </submittedName>
</protein>
<dbReference type="InParanoid" id="A0A6L2PGX0"/>
<evidence type="ECO:0000256" key="2">
    <source>
        <dbReference type="ARBA" id="ARBA00006375"/>
    </source>
</evidence>
<evidence type="ECO:0000313" key="10">
    <source>
        <dbReference type="EMBL" id="GFG31793.1"/>
    </source>
</evidence>
<dbReference type="InterPro" id="IPR018108">
    <property type="entry name" value="MCP_transmembrane"/>
</dbReference>
<dbReference type="InterPro" id="IPR023395">
    <property type="entry name" value="MCP_dom_sf"/>
</dbReference>
<evidence type="ECO:0000256" key="7">
    <source>
        <dbReference type="ARBA" id="ARBA00022989"/>
    </source>
</evidence>
<keyword evidence="11" id="KW-1185">Reference proteome</keyword>
<dbReference type="PANTHER" id="PTHR45829:SF4">
    <property type="entry name" value="MITOCHONDRIAL CARRIER PROTEIN RIM2"/>
    <property type="match status" value="1"/>
</dbReference>
<sequence>MNSMSQRDTVIHLVAGGVAGTVGAIVTCPLEVVKTRLQSSTCGFHVQKVCLPKIAAPGVNNSQVTCKTILPHQRRRLTTSAARNSTQILAISHCGVAGVKTMGLLQCLR</sequence>
<dbReference type="Gene3D" id="1.50.40.10">
    <property type="entry name" value="Mitochondrial carrier domain"/>
    <property type="match status" value="1"/>
</dbReference>
<comment type="caution">
    <text evidence="10">The sequence shown here is derived from an EMBL/GenBank/DDBJ whole genome shotgun (WGS) entry which is preliminary data.</text>
</comment>
<name>A0A6L2PGX0_COPFO</name>
<evidence type="ECO:0000256" key="8">
    <source>
        <dbReference type="ARBA" id="ARBA00023128"/>
    </source>
</evidence>
<accession>A0A6L2PGX0</accession>
<dbReference type="GO" id="GO:0005743">
    <property type="term" value="C:mitochondrial inner membrane"/>
    <property type="evidence" value="ECO:0007669"/>
    <property type="project" value="UniProtKB-SubCell"/>
</dbReference>
<dbReference type="OrthoDB" id="269120at2759"/>
<evidence type="ECO:0000256" key="9">
    <source>
        <dbReference type="ARBA" id="ARBA00023136"/>
    </source>
</evidence>
<evidence type="ECO:0000256" key="6">
    <source>
        <dbReference type="ARBA" id="ARBA00022792"/>
    </source>
</evidence>
<gene>
    <name evidence="10" type="ORF">Cfor_04230</name>
</gene>
<evidence type="ECO:0000256" key="5">
    <source>
        <dbReference type="ARBA" id="ARBA00022737"/>
    </source>
</evidence>
<evidence type="ECO:0000256" key="3">
    <source>
        <dbReference type="ARBA" id="ARBA00022448"/>
    </source>
</evidence>
<dbReference type="SUPFAM" id="SSF103506">
    <property type="entry name" value="Mitochondrial carrier"/>
    <property type="match status" value="1"/>
</dbReference>
<organism evidence="10 11">
    <name type="scientific">Coptotermes formosanus</name>
    <name type="common">Formosan subterranean termite</name>
    <dbReference type="NCBI Taxonomy" id="36987"/>
    <lineage>
        <taxon>Eukaryota</taxon>
        <taxon>Metazoa</taxon>
        <taxon>Ecdysozoa</taxon>
        <taxon>Arthropoda</taxon>
        <taxon>Hexapoda</taxon>
        <taxon>Insecta</taxon>
        <taxon>Pterygota</taxon>
        <taxon>Neoptera</taxon>
        <taxon>Polyneoptera</taxon>
        <taxon>Dictyoptera</taxon>
        <taxon>Blattodea</taxon>
        <taxon>Blattoidea</taxon>
        <taxon>Termitoidae</taxon>
        <taxon>Rhinotermitidae</taxon>
        <taxon>Coptotermes</taxon>
    </lineage>
</organism>
<evidence type="ECO:0000256" key="4">
    <source>
        <dbReference type="ARBA" id="ARBA00022692"/>
    </source>
</evidence>
<keyword evidence="8" id="KW-0496">Mitochondrion</keyword>
<comment type="subcellular location">
    <subcellularLocation>
        <location evidence="1">Mitochondrion inner membrane</location>
        <topology evidence="1">Multi-pass membrane protein</topology>
    </subcellularLocation>
</comment>
<keyword evidence="9" id="KW-0472">Membrane</keyword>
<keyword evidence="4" id="KW-0812">Transmembrane</keyword>
<dbReference type="GO" id="GO:1990519">
    <property type="term" value="P:pyrimidine nucleotide import into mitochondrion"/>
    <property type="evidence" value="ECO:0007669"/>
    <property type="project" value="TreeGrafter"/>
</dbReference>
<dbReference type="Proteomes" id="UP000502823">
    <property type="component" value="Unassembled WGS sequence"/>
</dbReference>
<dbReference type="AlphaFoldDB" id="A0A6L2PGX0"/>
<keyword evidence="3" id="KW-0813">Transport</keyword>
<evidence type="ECO:0000256" key="1">
    <source>
        <dbReference type="ARBA" id="ARBA00004448"/>
    </source>
</evidence>
<dbReference type="GO" id="GO:0015218">
    <property type="term" value="F:pyrimidine nucleotide transmembrane transporter activity"/>
    <property type="evidence" value="ECO:0007669"/>
    <property type="project" value="InterPro"/>
</dbReference>
<keyword evidence="6" id="KW-0999">Mitochondrion inner membrane</keyword>
<keyword evidence="5" id="KW-0677">Repeat</keyword>
<dbReference type="InterPro" id="IPR049562">
    <property type="entry name" value="SLC25A33/36-like"/>
</dbReference>